<dbReference type="VEuPathDB" id="PiroplasmaDB:BMR1_02g03510"/>
<dbReference type="OMA" id="NYYRTKW"/>
<gene>
    <name evidence="1" type="ORF">BMR1_02g03510</name>
</gene>
<evidence type="ECO:0000313" key="1">
    <source>
        <dbReference type="EMBL" id="CCF73854.1"/>
    </source>
</evidence>
<dbReference type="AlphaFoldDB" id="I7JAM4"/>
<protein>
    <submittedName>
        <fullName evidence="1">Transcription factor with AP2 domain(S), putative (ApiAP2)</fullName>
    </submittedName>
</protein>
<reference evidence="1 2" key="3">
    <citation type="journal article" date="2016" name="Sci. Rep.">
        <title>Genome-wide diversity and gene expression profiling of Babesia microti isolates identify polymorphic genes that mediate host-pathogen interactions.</title>
        <authorList>
            <person name="Silva J.C."/>
            <person name="Cornillot E."/>
            <person name="McCracken C."/>
            <person name="Usmani-Brown S."/>
            <person name="Dwivedi A."/>
            <person name="Ifeonu O.O."/>
            <person name="Crabtree J."/>
            <person name="Gotia H.T."/>
            <person name="Virji A.Z."/>
            <person name="Reynes C."/>
            <person name="Colinge J."/>
            <person name="Kumar V."/>
            <person name="Lawres L."/>
            <person name="Pazzi J.E."/>
            <person name="Pablo J.V."/>
            <person name="Hung C."/>
            <person name="Brancato J."/>
            <person name="Kumari P."/>
            <person name="Orvis J."/>
            <person name="Tretina K."/>
            <person name="Chibucos M."/>
            <person name="Ott S."/>
            <person name="Sadzewicz L."/>
            <person name="Sengamalay N."/>
            <person name="Shetty A.C."/>
            <person name="Su Q."/>
            <person name="Tallon L."/>
            <person name="Fraser C.M."/>
            <person name="Frutos R."/>
            <person name="Molina D.M."/>
            <person name="Krause P.J."/>
            <person name="Ben Mamoun C."/>
        </authorList>
    </citation>
    <scope>NUCLEOTIDE SEQUENCE [LARGE SCALE GENOMIC DNA]</scope>
    <source>
        <strain evidence="1 2">RI</strain>
    </source>
</reference>
<dbReference type="KEGG" id="bmic:BMR1_02g03510"/>
<dbReference type="EMBL" id="FO082872">
    <property type="protein sequence ID" value="CCF73854.1"/>
    <property type="molecule type" value="Genomic_DNA"/>
</dbReference>
<proteinExistence type="predicted"/>
<name>I7JAM4_BABMR</name>
<keyword evidence="2" id="KW-1185">Reference proteome</keyword>
<dbReference type="GeneID" id="24424484"/>
<sequence length="216" mass="26013">MISNVHFLALPNNSVWKLNNPFYQHLKWEIIRRHFGKWYTPPTKDIIHPYINEPEQLPLKSPYKSARVNKSQMFIPKNFSRDITLERMRSGENLGSDYPWNLLETDVNYRHRLYNVKYESVPWMISDVKGIEYYKRLHVFGVNWMEDGIHRIRWFRCAHGIMRAKNAAERFKLKLEAAGRVDNMKSERQKRMDMIRKNTAAKLRQKRYAKITRGLM</sequence>
<organism evidence="1 2">
    <name type="scientific">Babesia microti (strain RI)</name>
    <dbReference type="NCBI Taxonomy" id="1133968"/>
    <lineage>
        <taxon>Eukaryota</taxon>
        <taxon>Sar</taxon>
        <taxon>Alveolata</taxon>
        <taxon>Apicomplexa</taxon>
        <taxon>Aconoidasida</taxon>
        <taxon>Piroplasmida</taxon>
        <taxon>Babesiidae</taxon>
        <taxon>Babesia</taxon>
    </lineage>
</organism>
<accession>I7JAM4</accession>
<dbReference type="RefSeq" id="XP_012648463.1">
    <property type="nucleotide sequence ID" value="XM_012793009.1"/>
</dbReference>
<dbReference type="OrthoDB" id="430533at2759"/>
<reference evidence="1 2" key="1">
    <citation type="journal article" date="2012" name="Nucleic Acids Res.">
        <title>Sequencing of the smallest Apicomplexan genome from the human pathogen Babesia microti.</title>
        <authorList>
            <person name="Cornillot E."/>
            <person name="Hadj-Kaddour K."/>
            <person name="Dassouli A."/>
            <person name="Noel B."/>
            <person name="Ranwez V."/>
            <person name="Vacherie B."/>
            <person name="Augagneur Y."/>
            <person name="Bres V."/>
            <person name="Duclos A."/>
            <person name="Randazzo S."/>
            <person name="Carcy B."/>
            <person name="Debierre-Grockiego F."/>
            <person name="Delbecq S."/>
            <person name="Moubri-Menage K."/>
            <person name="Shams-Eldin H."/>
            <person name="Usmani-Brown S."/>
            <person name="Bringaud F."/>
            <person name="Wincker P."/>
            <person name="Vivares C.P."/>
            <person name="Schwarz R.T."/>
            <person name="Schetters T.P."/>
            <person name="Krause P.J."/>
            <person name="Gorenflot A."/>
            <person name="Berry V."/>
            <person name="Barbe V."/>
            <person name="Ben Mamoun C."/>
        </authorList>
    </citation>
    <scope>NUCLEOTIDE SEQUENCE [LARGE SCALE GENOMIC DNA]</scope>
    <source>
        <strain evidence="1 2">RI</strain>
    </source>
</reference>
<reference evidence="1 2" key="2">
    <citation type="journal article" date="2013" name="PLoS ONE">
        <title>Whole genome mapping and re-organization of the nuclear and mitochondrial genomes of Babesia microti isolates.</title>
        <authorList>
            <person name="Cornillot E."/>
            <person name="Dassouli A."/>
            <person name="Garg A."/>
            <person name="Pachikara N."/>
            <person name="Randazzo S."/>
            <person name="Depoix D."/>
            <person name="Carcy B."/>
            <person name="Delbecq S."/>
            <person name="Frutos R."/>
            <person name="Silva J.C."/>
            <person name="Sutton R."/>
            <person name="Krause P.J."/>
            <person name="Mamoun C.B."/>
        </authorList>
    </citation>
    <scope>NUCLEOTIDE SEQUENCE [LARGE SCALE GENOMIC DNA]</scope>
    <source>
        <strain evidence="1 2">RI</strain>
    </source>
</reference>
<evidence type="ECO:0000313" key="2">
    <source>
        <dbReference type="Proteomes" id="UP000002899"/>
    </source>
</evidence>
<dbReference type="Proteomes" id="UP000002899">
    <property type="component" value="Chromosome II"/>
</dbReference>